<feature type="transmembrane region" description="Helical" evidence="1">
    <location>
        <begin position="160"/>
        <end position="179"/>
    </location>
</feature>
<protein>
    <recommendedName>
        <fullName evidence="4">DUF998 domain-containing protein</fullName>
    </recommendedName>
</protein>
<keyword evidence="1" id="KW-0812">Transmembrane</keyword>
<proteinExistence type="predicted"/>
<dbReference type="Proteomes" id="UP000219259">
    <property type="component" value="Unassembled WGS sequence"/>
</dbReference>
<sequence>MDKKLRLTGYVGVAGSLLMYTGDMLLYFTTQPIPDLEKDLLPSMGTVPLERLIAGGIIGPLAAVLYIIGFYHLFLRVKKARRKTACWMLASLSVSIIVGGAYHAFFPAFGIVSSQGHPEIIDHFLSYIGRLGGLAFALMGIGWIVFTVLAIQKQTSFPRWIVFATPLVTIWLNLIWQLLPQPFLLLIAGGWNNLVYTLIFAVSLITLKKQNESPHIYLKRLSLQKK</sequence>
<reference evidence="2 3" key="1">
    <citation type="submission" date="2017-09" db="EMBL/GenBank/DDBJ databases">
        <title>Phase variable restriction modification systems are present in the genome sequences of periodontal pathogens Prevotella intermedia, Tannerella forsythia and Porphyromonas gingivalis.</title>
        <authorList>
            <person name="Haigh R.D."/>
            <person name="Crawford L."/>
            <person name="Ralph J."/>
            <person name="Wanford J."/>
            <person name="Vartoukian S.R."/>
            <person name="Hijazib K."/>
            <person name="Wade W."/>
            <person name="Oggioni M.R."/>
        </authorList>
    </citation>
    <scope>NUCLEOTIDE SEQUENCE [LARGE SCALE GENOMIC DNA]</scope>
    <source>
        <strain evidence="2 3">WW11663</strain>
    </source>
</reference>
<name>A0A2A6E765_TANFO</name>
<evidence type="ECO:0000256" key="1">
    <source>
        <dbReference type="SAM" id="Phobius"/>
    </source>
</evidence>
<feature type="transmembrane region" description="Helical" evidence="1">
    <location>
        <begin position="52"/>
        <end position="74"/>
    </location>
</feature>
<keyword evidence="1" id="KW-0472">Membrane</keyword>
<feature type="transmembrane region" description="Helical" evidence="1">
    <location>
        <begin position="86"/>
        <end position="111"/>
    </location>
</feature>
<gene>
    <name evidence="2" type="ORF">CLI86_09185</name>
</gene>
<feature type="transmembrane region" description="Helical" evidence="1">
    <location>
        <begin position="131"/>
        <end position="151"/>
    </location>
</feature>
<dbReference type="InterPro" id="IPR046475">
    <property type="entry name" value="DUF6796"/>
</dbReference>
<dbReference type="EMBL" id="NSLJ01000023">
    <property type="protein sequence ID" value="PDP43279.1"/>
    <property type="molecule type" value="Genomic_DNA"/>
</dbReference>
<accession>A0A2A6E765</accession>
<keyword evidence="1" id="KW-1133">Transmembrane helix</keyword>
<evidence type="ECO:0000313" key="2">
    <source>
        <dbReference type="EMBL" id="PDP43279.1"/>
    </source>
</evidence>
<dbReference type="AlphaFoldDB" id="A0A2A6E765"/>
<evidence type="ECO:0008006" key="4">
    <source>
        <dbReference type="Google" id="ProtNLM"/>
    </source>
</evidence>
<feature type="transmembrane region" description="Helical" evidence="1">
    <location>
        <begin position="7"/>
        <end position="28"/>
    </location>
</feature>
<organism evidence="2 3">
    <name type="scientific">Tannerella forsythia</name>
    <name type="common">Bacteroides forsythus</name>
    <dbReference type="NCBI Taxonomy" id="28112"/>
    <lineage>
        <taxon>Bacteria</taxon>
        <taxon>Pseudomonadati</taxon>
        <taxon>Bacteroidota</taxon>
        <taxon>Bacteroidia</taxon>
        <taxon>Bacteroidales</taxon>
        <taxon>Tannerellaceae</taxon>
        <taxon>Tannerella</taxon>
    </lineage>
</organism>
<comment type="caution">
    <text evidence="2">The sequence shown here is derived from an EMBL/GenBank/DDBJ whole genome shotgun (WGS) entry which is preliminary data.</text>
</comment>
<feature type="transmembrane region" description="Helical" evidence="1">
    <location>
        <begin position="185"/>
        <end position="207"/>
    </location>
</feature>
<dbReference type="RefSeq" id="WP_097531389.1">
    <property type="nucleotide sequence ID" value="NZ_NSLJ01000023.1"/>
</dbReference>
<dbReference type="Pfam" id="PF20599">
    <property type="entry name" value="DUF6796"/>
    <property type="match status" value="1"/>
</dbReference>
<evidence type="ECO:0000313" key="3">
    <source>
        <dbReference type="Proteomes" id="UP000219259"/>
    </source>
</evidence>